<accession>A0A285UHA7</accession>
<organism evidence="1 2">
    <name type="scientific">Rhizobium subbaraonis</name>
    <dbReference type="NCBI Taxonomy" id="908946"/>
    <lineage>
        <taxon>Bacteria</taxon>
        <taxon>Pseudomonadati</taxon>
        <taxon>Pseudomonadota</taxon>
        <taxon>Alphaproteobacteria</taxon>
        <taxon>Hyphomicrobiales</taxon>
        <taxon>Rhizobiaceae</taxon>
        <taxon>Rhizobium/Agrobacterium group</taxon>
        <taxon>Rhizobium</taxon>
    </lineage>
</organism>
<reference evidence="1 2" key="1">
    <citation type="submission" date="2017-08" db="EMBL/GenBank/DDBJ databases">
        <authorList>
            <person name="de Groot N.N."/>
        </authorList>
    </citation>
    <scope>NUCLEOTIDE SEQUENCE [LARGE SCALE GENOMIC DNA]</scope>
    <source>
        <strain evidence="1 2">JC85</strain>
    </source>
</reference>
<dbReference type="EMBL" id="OBQD01000006">
    <property type="protein sequence ID" value="SOC39976.1"/>
    <property type="molecule type" value="Genomic_DNA"/>
</dbReference>
<sequence>MPIALLSGFAISLRILVLAAMMVAPLAAISFAGNGSLGIGKQGAGLVLFVTLQRQSMI</sequence>
<dbReference type="AlphaFoldDB" id="A0A285UHA7"/>
<evidence type="ECO:0000313" key="2">
    <source>
        <dbReference type="Proteomes" id="UP000219167"/>
    </source>
</evidence>
<proteinExistence type="predicted"/>
<keyword evidence="2" id="KW-1185">Reference proteome</keyword>
<dbReference type="Proteomes" id="UP000219167">
    <property type="component" value="Unassembled WGS sequence"/>
</dbReference>
<protein>
    <submittedName>
        <fullName evidence="1">Uncharacterized protein</fullName>
    </submittedName>
</protein>
<name>A0A285UHA7_9HYPH</name>
<dbReference type="RefSeq" id="WP_097139298.1">
    <property type="nucleotide sequence ID" value="NZ_OBQD01000006.1"/>
</dbReference>
<evidence type="ECO:0000313" key="1">
    <source>
        <dbReference type="EMBL" id="SOC39976.1"/>
    </source>
</evidence>
<gene>
    <name evidence="1" type="ORF">SAMN05892877_106294</name>
</gene>